<name>A0A448WJU5_9PLAT</name>
<feature type="non-terminal residue" evidence="1">
    <location>
        <position position="97"/>
    </location>
</feature>
<dbReference type="Proteomes" id="UP000784294">
    <property type="component" value="Unassembled WGS sequence"/>
</dbReference>
<evidence type="ECO:0000313" key="1">
    <source>
        <dbReference type="EMBL" id="VEL13542.1"/>
    </source>
</evidence>
<accession>A0A448WJU5</accession>
<dbReference type="AlphaFoldDB" id="A0A448WJU5"/>
<reference evidence="1" key="1">
    <citation type="submission" date="2018-11" db="EMBL/GenBank/DDBJ databases">
        <authorList>
            <consortium name="Pathogen Informatics"/>
        </authorList>
    </citation>
    <scope>NUCLEOTIDE SEQUENCE</scope>
</reference>
<organism evidence="1 2">
    <name type="scientific">Protopolystoma xenopodis</name>
    <dbReference type="NCBI Taxonomy" id="117903"/>
    <lineage>
        <taxon>Eukaryota</taxon>
        <taxon>Metazoa</taxon>
        <taxon>Spiralia</taxon>
        <taxon>Lophotrochozoa</taxon>
        <taxon>Platyhelminthes</taxon>
        <taxon>Monogenea</taxon>
        <taxon>Polyopisthocotylea</taxon>
        <taxon>Polystomatidea</taxon>
        <taxon>Polystomatidae</taxon>
        <taxon>Protopolystoma</taxon>
    </lineage>
</organism>
<proteinExistence type="predicted"/>
<dbReference type="EMBL" id="CAAALY010018093">
    <property type="protein sequence ID" value="VEL13542.1"/>
    <property type="molecule type" value="Genomic_DNA"/>
</dbReference>
<comment type="caution">
    <text evidence="1">The sequence shown here is derived from an EMBL/GenBank/DDBJ whole genome shotgun (WGS) entry which is preliminary data.</text>
</comment>
<evidence type="ECO:0000313" key="2">
    <source>
        <dbReference type="Proteomes" id="UP000784294"/>
    </source>
</evidence>
<keyword evidence="2" id="KW-1185">Reference proteome</keyword>
<gene>
    <name evidence="1" type="ORF">PXEA_LOCUS6982</name>
</gene>
<sequence>MPTFVTTSTGLVGPGCGGCSILTPTCGVTAASVSTAGIGSGSSSMTGVHGGSSGGLSLGMGLSGSHTGMLICSSPGGGNVANSTVTVTAPGIGSPVS</sequence>
<protein>
    <submittedName>
        <fullName evidence="1">Uncharacterized protein</fullName>
    </submittedName>
</protein>